<reference evidence="2 3" key="1">
    <citation type="journal article" date="2016" name="Nat. Commun.">
        <title>Thousands of microbial genomes shed light on interconnected biogeochemical processes in an aquifer system.</title>
        <authorList>
            <person name="Anantharaman K."/>
            <person name="Brown C.T."/>
            <person name="Hug L.A."/>
            <person name="Sharon I."/>
            <person name="Castelle C.J."/>
            <person name="Probst A.J."/>
            <person name="Thomas B.C."/>
            <person name="Singh A."/>
            <person name="Wilkins M.J."/>
            <person name="Karaoz U."/>
            <person name="Brodie E.L."/>
            <person name="Williams K.H."/>
            <person name="Hubbard S.S."/>
            <person name="Banfield J.F."/>
        </authorList>
    </citation>
    <scope>NUCLEOTIDE SEQUENCE [LARGE SCALE GENOMIC DNA]</scope>
</reference>
<dbReference type="Pfam" id="PF00383">
    <property type="entry name" value="dCMP_cyt_deam_1"/>
    <property type="match status" value="1"/>
</dbReference>
<dbReference type="GO" id="GO:0003824">
    <property type="term" value="F:catalytic activity"/>
    <property type="evidence" value="ECO:0007669"/>
    <property type="project" value="InterPro"/>
</dbReference>
<dbReference type="PROSITE" id="PS51747">
    <property type="entry name" value="CYT_DCMP_DEAMINASES_2"/>
    <property type="match status" value="1"/>
</dbReference>
<protein>
    <recommendedName>
        <fullName evidence="1">CMP/dCMP-type deaminase domain-containing protein</fullName>
    </recommendedName>
</protein>
<dbReference type="Proteomes" id="UP000177349">
    <property type="component" value="Unassembled WGS sequence"/>
</dbReference>
<evidence type="ECO:0000313" key="2">
    <source>
        <dbReference type="EMBL" id="OGY92236.1"/>
    </source>
</evidence>
<organism evidence="2 3">
    <name type="scientific">Candidatus Komeilibacteria bacterium RIFCSPLOWO2_01_FULL_53_11</name>
    <dbReference type="NCBI Taxonomy" id="1798552"/>
    <lineage>
        <taxon>Bacteria</taxon>
        <taxon>Candidatus Komeiliibacteriota</taxon>
    </lineage>
</organism>
<dbReference type="AlphaFoldDB" id="A0A1G2BTJ7"/>
<dbReference type="InterPro" id="IPR016193">
    <property type="entry name" value="Cytidine_deaminase-like"/>
</dbReference>
<dbReference type="PANTHER" id="PTHR11079">
    <property type="entry name" value="CYTOSINE DEAMINASE FAMILY MEMBER"/>
    <property type="match status" value="1"/>
</dbReference>
<sequence length="152" mass="16930">MDDDRFLHLAIEKSRESVSLGGFPVGVIVARNGKVIGSGTSDGEKSHDPAGHAEMRAIRETCKKLKSNQLKDAVLYSSLEPCMMCYSASIWAAISRIVYACGRDRVSADYYEGKHNFVSLNKSARKPLELLHISELEEKALKIITEWENKNT</sequence>
<gene>
    <name evidence="2" type="ORF">A3B31_02520</name>
</gene>
<feature type="domain" description="CMP/dCMP-type deaminase" evidence="1">
    <location>
        <begin position="1"/>
        <end position="120"/>
    </location>
</feature>
<dbReference type="EMBL" id="MHKN01000021">
    <property type="protein sequence ID" value="OGY92236.1"/>
    <property type="molecule type" value="Genomic_DNA"/>
</dbReference>
<comment type="caution">
    <text evidence="2">The sequence shown here is derived from an EMBL/GenBank/DDBJ whole genome shotgun (WGS) entry which is preliminary data.</text>
</comment>
<evidence type="ECO:0000313" key="3">
    <source>
        <dbReference type="Proteomes" id="UP000177349"/>
    </source>
</evidence>
<dbReference type="SUPFAM" id="SSF53927">
    <property type="entry name" value="Cytidine deaminase-like"/>
    <property type="match status" value="1"/>
</dbReference>
<evidence type="ECO:0000259" key="1">
    <source>
        <dbReference type="PROSITE" id="PS51747"/>
    </source>
</evidence>
<proteinExistence type="predicted"/>
<dbReference type="InterPro" id="IPR002125">
    <property type="entry name" value="CMP_dCMP_dom"/>
</dbReference>
<dbReference type="Gene3D" id="3.40.140.10">
    <property type="entry name" value="Cytidine Deaminase, domain 2"/>
    <property type="match status" value="1"/>
</dbReference>
<dbReference type="CDD" id="cd01285">
    <property type="entry name" value="nucleoside_deaminase"/>
    <property type="match status" value="1"/>
</dbReference>
<name>A0A1G2BTJ7_9BACT</name>
<accession>A0A1G2BTJ7</accession>
<dbReference type="PANTHER" id="PTHR11079:SF162">
    <property type="entry name" value="RIBOFLAVIN BIOSYNTHESIS PROTEIN PYRD, CHLOROPLASTIC"/>
    <property type="match status" value="1"/>
</dbReference>